<dbReference type="EMBL" id="PQIB02000007">
    <property type="protein sequence ID" value="RLN07420.1"/>
    <property type="molecule type" value="Genomic_DNA"/>
</dbReference>
<name>A0A3L6RPW0_PANMI</name>
<gene>
    <name evidence="1" type="ORF">C2845_PM11G19050</name>
</gene>
<protein>
    <submittedName>
        <fullName evidence="1">Uncharacterized protein</fullName>
    </submittedName>
</protein>
<organism evidence="1 2">
    <name type="scientific">Panicum miliaceum</name>
    <name type="common">Proso millet</name>
    <name type="synonym">Broomcorn millet</name>
    <dbReference type="NCBI Taxonomy" id="4540"/>
    <lineage>
        <taxon>Eukaryota</taxon>
        <taxon>Viridiplantae</taxon>
        <taxon>Streptophyta</taxon>
        <taxon>Embryophyta</taxon>
        <taxon>Tracheophyta</taxon>
        <taxon>Spermatophyta</taxon>
        <taxon>Magnoliopsida</taxon>
        <taxon>Liliopsida</taxon>
        <taxon>Poales</taxon>
        <taxon>Poaceae</taxon>
        <taxon>PACMAD clade</taxon>
        <taxon>Panicoideae</taxon>
        <taxon>Panicodae</taxon>
        <taxon>Paniceae</taxon>
        <taxon>Panicinae</taxon>
        <taxon>Panicum</taxon>
        <taxon>Panicum sect. Panicum</taxon>
    </lineage>
</organism>
<evidence type="ECO:0000313" key="1">
    <source>
        <dbReference type="EMBL" id="RLN07420.1"/>
    </source>
</evidence>
<reference evidence="2" key="1">
    <citation type="journal article" date="2019" name="Nat. Commun.">
        <title>The genome of broomcorn millet.</title>
        <authorList>
            <person name="Zou C."/>
            <person name="Miki D."/>
            <person name="Li D."/>
            <person name="Tang Q."/>
            <person name="Xiao L."/>
            <person name="Rajput S."/>
            <person name="Deng P."/>
            <person name="Jia W."/>
            <person name="Huang R."/>
            <person name="Zhang M."/>
            <person name="Sun Y."/>
            <person name="Hu J."/>
            <person name="Fu X."/>
            <person name="Schnable P.S."/>
            <person name="Li F."/>
            <person name="Zhang H."/>
            <person name="Feng B."/>
            <person name="Zhu X."/>
            <person name="Liu R."/>
            <person name="Schnable J.C."/>
            <person name="Zhu J.-K."/>
            <person name="Zhang H."/>
        </authorList>
    </citation>
    <scope>NUCLEOTIDE SEQUENCE [LARGE SCALE GENOMIC DNA]</scope>
</reference>
<proteinExistence type="predicted"/>
<accession>A0A3L6RPW0</accession>
<keyword evidence="2" id="KW-1185">Reference proteome</keyword>
<dbReference type="STRING" id="4540.A0A3L6RPW0"/>
<comment type="caution">
    <text evidence="1">The sequence shown here is derived from an EMBL/GenBank/DDBJ whole genome shotgun (WGS) entry which is preliminary data.</text>
</comment>
<dbReference type="Proteomes" id="UP000275267">
    <property type="component" value="Unassembled WGS sequence"/>
</dbReference>
<evidence type="ECO:0000313" key="2">
    <source>
        <dbReference type="Proteomes" id="UP000275267"/>
    </source>
</evidence>
<sequence length="166" mass="17374">MTSADVAAAVTNVKLPTTGSMLVLNVDTSANHAASAFQLVEAASEDLNSEKLYVEAFVSEAQADATANVTARHDIILAVQNVADELQEGTTSMAMKDVVSVLNLTTTTSSASDILPSNWNINMSAPGNISTSAQVSPRTTLVIDIAMLSSKLMLQNMLGFTIPASR</sequence>
<dbReference type="AlphaFoldDB" id="A0A3L6RPW0"/>